<keyword evidence="3" id="KW-0614">Plasmid</keyword>
<name>A0A1U9VPL9_9RALS</name>
<gene>
    <name evidence="3" type="ORF">B0B51_22800</name>
</gene>
<dbReference type="Pfam" id="PF01569">
    <property type="entry name" value="PAP2"/>
    <property type="match status" value="1"/>
</dbReference>
<feature type="domain" description="Phosphatidic acid phosphatase type 2/haloperoxidase" evidence="2">
    <location>
        <begin position="53"/>
        <end position="124"/>
    </location>
</feature>
<dbReference type="AlphaFoldDB" id="A0A1U9VPL9"/>
<evidence type="ECO:0000313" key="3">
    <source>
        <dbReference type="EMBL" id="AQW32620.1"/>
    </source>
</evidence>
<keyword evidence="1" id="KW-0472">Membrane</keyword>
<dbReference type="RefSeq" id="WP_231646930.1">
    <property type="nucleotide sequence ID" value="NZ_CP019912.1"/>
</dbReference>
<dbReference type="EMBL" id="CP019912">
    <property type="protein sequence ID" value="AQW32620.1"/>
    <property type="molecule type" value="Genomic_DNA"/>
</dbReference>
<keyword evidence="1" id="KW-1133">Transmembrane helix</keyword>
<keyword evidence="1" id="KW-0812">Transmembrane</keyword>
<feature type="transmembrane region" description="Helical" evidence="1">
    <location>
        <begin position="78"/>
        <end position="97"/>
    </location>
</feature>
<feature type="transmembrane region" description="Helical" evidence="1">
    <location>
        <begin position="103"/>
        <end position="121"/>
    </location>
</feature>
<evidence type="ECO:0000259" key="2">
    <source>
        <dbReference type="Pfam" id="PF01569"/>
    </source>
</evidence>
<dbReference type="CDD" id="cd01610">
    <property type="entry name" value="PAP2_like"/>
    <property type="match status" value="1"/>
</dbReference>
<accession>A0A1U9VPL9</accession>
<reference evidence="3 4" key="1">
    <citation type="submission" date="2017-02" db="EMBL/GenBank/DDBJ databases">
        <title>Blood Disease Bacterium A2-HR MARDI.</title>
        <authorList>
            <person name="Badrun R."/>
            <person name="Abu Bakar N."/>
            <person name="Laboh R."/>
        </authorList>
    </citation>
    <scope>NUCLEOTIDE SEQUENCE [LARGE SCALE GENOMIC DNA]</scope>
    <source>
        <strain evidence="3 4">A2-HR MARDI</strain>
        <plasmid evidence="4">Plasmid</plasmid>
    </source>
</reference>
<protein>
    <recommendedName>
        <fullName evidence="2">Phosphatidic acid phosphatase type 2/haloperoxidase domain-containing protein</fullName>
    </recommendedName>
</protein>
<sequence>MQLACVTETWLAMRQADGPGRTADPHRAQARRVPAACLSCAAIRLGGRVLDPFSFSSGHALHAVSFTIIMASYSPRMALALVPFTGVVTFSRVVLGLHDFRDVLAGAALGMVIGGLSVWLFRTRAVCCAYIWIKKKSLRNCVHIVWCDPYPPAFFSIIRTLFWGKYAGQVARGCAWVCGGRSAGGLRRRWRFGFELGFCQCRRGRLSG</sequence>
<dbReference type="InterPro" id="IPR036938">
    <property type="entry name" value="PAP2/HPO_sf"/>
</dbReference>
<dbReference type="InterPro" id="IPR000326">
    <property type="entry name" value="PAP2/HPO"/>
</dbReference>
<proteinExistence type="predicted"/>
<dbReference type="Gene3D" id="1.20.144.10">
    <property type="entry name" value="Phosphatidic acid phosphatase type 2/haloperoxidase"/>
    <property type="match status" value="1"/>
</dbReference>
<evidence type="ECO:0000313" key="4">
    <source>
        <dbReference type="Proteomes" id="UP000189628"/>
    </source>
</evidence>
<dbReference type="SUPFAM" id="SSF48317">
    <property type="entry name" value="Acid phosphatase/Vanadium-dependent haloperoxidase"/>
    <property type="match status" value="1"/>
</dbReference>
<geneLocation type="plasmid" evidence="3">
    <name>unnamed</name>
</geneLocation>
<evidence type="ECO:0000256" key="1">
    <source>
        <dbReference type="SAM" id="Phobius"/>
    </source>
</evidence>
<dbReference type="Proteomes" id="UP000189628">
    <property type="component" value="Plasmid unnamed"/>
</dbReference>
<organism evidence="3 4">
    <name type="scientific">blood disease bacterium A2-HR MARDI</name>
    <dbReference type="NCBI Taxonomy" id="1944648"/>
    <lineage>
        <taxon>Bacteria</taxon>
        <taxon>Pseudomonadati</taxon>
        <taxon>Pseudomonadota</taxon>
        <taxon>Betaproteobacteria</taxon>
        <taxon>Burkholderiales</taxon>
        <taxon>Burkholderiaceae</taxon>
        <taxon>Ralstonia</taxon>
        <taxon>Ralstonia solanacearum species complex</taxon>
    </lineage>
</organism>